<evidence type="ECO:0000256" key="2">
    <source>
        <dbReference type="ARBA" id="ARBA00023015"/>
    </source>
</evidence>
<accession>A0ABT0U4I0</accession>
<gene>
    <name evidence="9" type="ORF">NB063_14595</name>
</gene>
<dbReference type="Proteomes" id="UP001202961">
    <property type="component" value="Unassembled WGS sequence"/>
</dbReference>
<dbReference type="InterPro" id="IPR014284">
    <property type="entry name" value="RNA_pol_sigma-70_dom"/>
</dbReference>
<evidence type="ECO:0000256" key="5">
    <source>
        <dbReference type="ARBA" id="ARBA00023163"/>
    </source>
</evidence>
<keyword evidence="3" id="KW-0731">Sigma factor</keyword>
<feature type="domain" description="RNA polymerase sigma factor 70 region 4 type 2" evidence="8">
    <location>
        <begin position="126"/>
        <end position="178"/>
    </location>
</feature>
<dbReference type="EMBL" id="JAMQBK010000039">
    <property type="protein sequence ID" value="MCM2371836.1"/>
    <property type="molecule type" value="Genomic_DNA"/>
</dbReference>
<evidence type="ECO:0000313" key="10">
    <source>
        <dbReference type="Proteomes" id="UP001202961"/>
    </source>
</evidence>
<dbReference type="Gene3D" id="1.10.10.10">
    <property type="entry name" value="Winged helix-like DNA-binding domain superfamily/Winged helix DNA-binding domain"/>
    <property type="match status" value="1"/>
</dbReference>
<dbReference type="CDD" id="cd06171">
    <property type="entry name" value="Sigma70_r4"/>
    <property type="match status" value="1"/>
</dbReference>
<dbReference type="SUPFAM" id="SSF88946">
    <property type="entry name" value="Sigma2 domain of RNA polymerase sigma factors"/>
    <property type="match status" value="1"/>
</dbReference>
<keyword evidence="10" id="KW-1185">Reference proteome</keyword>
<comment type="similarity">
    <text evidence="1">Belongs to the sigma-70 factor family. ECF subfamily.</text>
</comment>
<dbReference type="InterPro" id="IPR013324">
    <property type="entry name" value="RNA_pol_sigma_r3/r4-like"/>
</dbReference>
<feature type="domain" description="RNA polymerase sigma-70 region 2" evidence="7">
    <location>
        <begin position="31"/>
        <end position="97"/>
    </location>
</feature>
<dbReference type="PANTHER" id="PTHR43133:SF8">
    <property type="entry name" value="RNA POLYMERASE SIGMA FACTOR HI_1459-RELATED"/>
    <property type="match status" value="1"/>
</dbReference>
<name>A0ABT0U4I0_9BACT</name>
<dbReference type="Pfam" id="PF08281">
    <property type="entry name" value="Sigma70_r4_2"/>
    <property type="match status" value="1"/>
</dbReference>
<dbReference type="NCBIfam" id="TIGR02937">
    <property type="entry name" value="sigma70-ECF"/>
    <property type="match status" value="1"/>
</dbReference>
<evidence type="ECO:0000256" key="6">
    <source>
        <dbReference type="SAM" id="MobiDB-lite"/>
    </source>
</evidence>
<evidence type="ECO:0000256" key="4">
    <source>
        <dbReference type="ARBA" id="ARBA00023125"/>
    </source>
</evidence>
<protein>
    <submittedName>
        <fullName evidence="9">RNA polymerase sigma factor</fullName>
    </submittedName>
</protein>
<dbReference type="InterPro" id="IPR013325">
    <property type="entry name" value="RNA_pol_sigma_r2"/>
</dbReference>
<dbReference type="InterPro" id="IPR007627">
    <property type="entry name" value="RNA_pol_sigma70_r2"/>
</dbReference>
<keyword evidence="4" id="KW-0238">DNA-binding</keyword>
<dbReference type="Gene3D" id="1.10.1740.10">
    <property type="match status" value="1"/>
</dbReference>
<evidence type="ECO:0000313" key="9">
    <source>
        <dbReference type="EMBL" id="MCM2371836.1"/>
    </source>
</evidence>
<evidence type="ECO:0000259" key="7">
    <source>
        <dbReference type="Pfam" id="PF04542"/>
    </source>
</evidence>
<dbReference type="InterPro" id="IPR036388">
    <property type="entry name" value="WH-like_DNA-bd_sf"/>
</dbReference>
<organism evidence="9 10">
    <name type="scientific">Aporhodopirellula aestuarii</name>
    <dbReference type="NCBI Taxonomy" id="2950107"/>
    <lineage>
        <taxon>Bacteria</taxon>
        <taxon>Pseudomonadati</taxon>
        <taxon>Planctomycetota</taxon>
        <taxon>Planctomycetia</taxon>
        <taxon>Pirellulales</taxon>
        <taxon>Pirellulaceae</taxon>
        <taxon>Aporhodopirellula</taxon>
    </lineage>
</organism>
<feature type="region of interest" description="Disordered" evidence="6">
    <location>
        <begin position="344"/>
        <end position="365"/>
    </location>
</feature>
<keyword evidence="2" id="KW-0805">Transcription regulation</keyword>
<proteinExistence type="inferred from homology"/>
<evidence type="ECO:0000259" key="8">
    <source>
        <dbReference type="Pfam" id="PF08281"/>
    </source>
</evidence>
<feature type="compositionally biased region" description="Polar residues" evidence="6">
    <location>
        <begin position="344"/>
        <end position="364"/>
    </location>
</feature>
<dbReference type="RefSeq" id="WP_250929470.1">
    <property type="nucleotide sequence ID" value="NZ_JAMQBK010000039.1"/>
</dbReference>
<dbReference type="PANTHER" id="PTHR43133">
    <property type="entry name" value="RNA POLYMERASE ECF-TYPE SIGMA FACTO"/>
    <property type="match status" value="1"/>
</dbReference>
<evidence type="ECO:0000256" key="3">
    <source>
        <dbReference type="ARBA" id="ARBA00023082"/>
    </source>
</evidence>
<sequence>MSPPPESFAVLSNAALVDRCRQQDEAAFTEIFERHRQMVYRVCLRYLGHHHDAEDITQETFRRAALALPRVESHRPLEPWLVTIAANRCRTFLSRRRIDHSVDRIDEAVADTKSQPDVAQRASLDEQLTHALRRLPDQQRQAFELVHGKELSYPEAASVMGRSTGTVKTWVRRAKLAMQNTLGGNEPELPSTTVRRGASTRKAAATWVASLFVLAGFWIGTRGPVGEGPVGEGLSGSNQTASVPGGTFAPSNETVLGGLASDATSPLTAPENPSIHVDWQLVSLDSFSRADFTVDDIHALPVADWVQETKPTINHLRMGIEPLGKTLQRVAYLFQCDLAATETSSMPRNSLSPDNSDENVNANGNGLPDAFHDEAVLVQRTLTSVS</sequence>
<dbReference type="InterPro" id="IPR039425">
    <property type="entry name" value="RNA_pol_sigma-70-like"/>
</dbReference>
<dbReference type="SUPFAM" id="SSF88659">
    <property type="entry name" value="Sigma3 and sigma4 domains of RNA polymerase sigma factors"/>
    <property type="match status" value="1"/>
</dbReference>
<evidence type="ECO:0000256" key="1">
    <source>
        <dbReference type="ARBA" id="ARBA00010641"/>
    </source>
</evidence>
<dbReference type="Pfam" id="PF04542">
    <property type="entry name" value="Sigma70_r2"/>
    <property type="match status" value="1"/>
</dbReference>
<comment type="caution">
    <text evidence="9">The sequence shown here is derived from an EMBL/GenBank/DDBJ whole genome shotgun (WGS) entry which is preliminary data.</text>
</comment>
<reference evidence="9 10" key="1">
    <citation type="journal article" date="2022" name="Syst. Appl. Microbiol.">
        <title>Rhodopirellula aestuarii sp. nov., a novel member of the genus Rhodopirellula isolated from brackish sediments collected in the Tagus River estuary, Portugal.</title>
        <authorList>
            <person name="Vitorino I.R."/>
            <person name="Klimek D."/>
            <person name="Calusinska M."/>
            <person name="Lobo-da-Cunha A."/>
            <person name="Vasconcelos V."/>
            <person name="Lage O.M."/>
        </authorList>
    </citation>
    <scope>NUCLEOTIDE SEQUENCE [LARGE SCALE GENOMIC DNA]</scope>
    <source>
        <strain evidence="9 10">ICT_H3.1</strain>
    </source>
</reference>
<dbReference type="InterPro" id="IPR013249">
    <property type="entry name" value="RNA_pol_sigma70_r4_t2"/>
</dbReference>
<keyword evidence="5" id="KW-0804">Transcription</keyword>